<dbReference type="PANTHER" id="PTHR35841:SF1">
    <property type="entry name" value="PHOSPHONATES-BINDING PERIPLASMIC PROTEIN"/>
    <property type="match status" value="1"/>
</dbReference>
<dbReference type="EMBL" id="NRRL01000088">
    <property type="protein sequence ID" value="MBK1670334.1"/>
    <property type="molecule type" value="Genomic_DNA"/>
</dbReference>
<sequence>MYDLPELRGATDAWWSGIARHLRAAGVAGVPERLTRPRAVAAVWDDPDLLLGQGCGYPFTQAYADRWQYLATPVYAVPGCDGPAYRSWLVVAEAAPVTAVADLLGTTAAVNGATSHSGWIALLAALADHAPPGGRPLGQVVWTGGHRASLRAVADGQADIAAVDCVTHALLAAHAPQALAGTRVLAGTPAAPGLPLIAGENVDRDTRRRVRAALHAAVADPALAAARRALRLDGLRVLPPDAYARIGALAAAGGAAPTD</sequence>
<protein>
    <recommendedName>
        <fullName evidence="3">Phosphate ABC transporter substrate-binding protein</fullName>
    </recommendedName>
</protein>
<organism evidence="1 2">
    <name type="scientific">Rhodovibrio sodomensis</name>
    <dbReference type="NCBI Taxonomy" id="1088"/>
    <lineage>
        <taxon>Bacteria</taxon>
        <taxon>Pseudomonadati</taxon>
        <taxon>Pseudomonadota</taxon>
        <taxon>Alphaproteobacteria</taxon>
        <taxon>Rhodospirillales</taxon>
        <taxon>Rhodovibrionaceae</taxon>
        <taxon>Rhodovibrio</taxon>
    </lineage>
</organism>
<dbReference type="Proteomes" id="UP001296873">
    <property type="component" value="Unassembled WGS sequence"/>
</dbReference>
<reference evidence="1 2" key="1">
    <citation type="journal article" date="2020" name="Microorganisms">
        <title>Osmotic Adaptation and Compatible Solute Biosynthesis of Phototrophic Bacteria as Revealed from Genome Analyses.</title>
        <authorList>
            <person name="Imhoff J.F."/>
            <person name="Rahn T."/>
            <person name="Kunzel S."/>
            <person name="Keller A."/>
            <person name="Neulinger S.C."/>
        </authorList>
    </citation>
    <scope>NUCLEOTIDE SEQUENCE [LARGE SCALE GENOMIC DNA]</scope>
    <source>
        <strain evidence="1 2">DSM 9895</strain>
    </source>
</reference>
<evidence type="ECO:0008006" key="3">
    <source>
        <dbReference type="Google" id="ProtNLM"/>
    </source>
</evidence>
<dbReference type="Pfam" id="PF12974">
    <property type="entry name" value="Phosphonate-bd"/>
    <property type="match status" value="1"/>
</dbReference>
<dbReference type="SUPFAM" id="SSF53850">
    <property type="entry name" value="Periplasmic binding protein-like II"/>
    <property type="match status" value="1"/>
</dbReference>
<keyword evidence="2" id="KW-1185">Reference proteome</keyword>
<dbReference type="PANTHER" id="PTHR35841">
    <property type="entry name" value="PHOSPHONATES-BINDING PERIPLASMIC PROTEIN"/>
    <property type="match status" value="1"/>
</dbReference>
<evidence type="ECO:0000313" key="2">
    <source>
        <dbReference type="Proteomes" id="UP001296873"/>
    </source>
</evidence>
<comment type="caution">
    <text evidence="1">The sequence shown here is derived from an EMBL/GenBank/DDBJ whole genome shotgun (WGS) entry which is preliminary data.</text>
</comment>
<evidence type="ECO:0000313" key="1">
    <source>
        <dbReference type="EMBL" id="MBK1670334.1"/>
    </source>
</evidence>
<dbReference type="Gene3D" id="3.40.190.10">
    <property type="entry name" value="Periplasmic binding protein-like II"/>
    <property type="match status" value="1"/>
</dbReference>
<gene>
    <name evidence="1" type="ORF">CKO28_20125</name>
</gene>
<name>A0ABS1DJD9_9PROT</name>
<proteinExistence type="predicted"/>
<accession>A0ABS1DJD9</accession>